<dbReference type="Pfam" id="PF08282">
    <property type="entry name" value="Hydrolase_3"/>
    <property type="match status" value="1"/>
</dbReference>
<dbReference type="GO" id="GO:0000287">
    <property type="term" value="F:magnesium ion binding"/>
    <property type="evidence" value="ECO:0007669"/>
    <property type="project" value="TreeGrafter"/>
</dbReference>
<dbReference type="OrthoDB" id="1650327at2"/>
<evidence type="ECO:0000313" key="2">
    <source>
        <dbReference type="Proteomes" id="UP000316626"/>
    </source>
</evidence>
<dbReference type="SUPFAM" id="SSF56784">
    <property type="entry name" value="HAD-like"/>
    <property type="match status" value="1"/>
</dbReference>
<dbReference type="PANTHER" id="PTHR10000">
    <property type="entry name" value="PHOSPHOSERINE PHOSPHATASE"/>
    <property type="match status" value="1"/>
</dbReference>
<evidence type="ECO:0000313" key="1">
    <source>
        <dbReference type="EMBL" id="TQR21716.1"/>
    </source>
</evidence>
<reference evidence="1 2" key="1">
    <citation type="submission" date="2019-06" db="EMBL/GenBank/DDBJ databases">
        <title>Psychrobacillus vulpis sp. nov., a new species isolated from feces of a red fox that inhabits in The Tablas de Daimiel Natural Park, Albacete, Spain.</title>
        <authorList>
            <person name="Rodriguez M."/>
            <person name="Reina J.C."/>
            <person name="Bejar V."/>
            <person name="Llamas I."/>
        </authorList>
    </citation>
    <scope>NUCLEOTIDE SEQUENCE [LARGE SCALE GENOMIC DNA]</scope>
    <source>
        <strain evidence="1 2">Z8</strain>
    </source>
</reference>
<dbReference type="EMBL" id="VDGI01000001">
    <property type="protein sequence ID" value="TQR21716.1"/>
    <property type="molecule type" value="Genomic_DNA"/>
</dbReference>
<dbReference type="InterPro" id="IPR023214">
    <property type="entry name" value="HAD_sf"/>
</dbReference>
<dbReference type="InterPro" id="IPR036412">
    <property type="entry name" value="HAD-like_sf"/>
</dbReference>
<gene>
    <name evidence="1" type="ORF">FG384_01815</name>
</gene>
<dbReference type="GO" id="GO:0016791">
    <property type="term" value="F:phosphatase activity"/>
    <property type="evidence" value="ECO:0007669"/>
    <property type="project" value="TreeGrafter"/>
</dbReference>
<sequence length="250" mass="28055">MKFVFDLDGTICFKGNPLSKGIVHALDGIRAKGHEVIFASARPIRDLLPVLPDHMHHCSMVGGNGAFVAKEKEIIKVTTFDAKTTEAIRSLIEKYQLTYLIDSHWDYTYTGSQKHPIYRNIDPNQLATNVPIDCIEEMVKVVLFPNDNEEQLVQVLHNLPVQVYEHYQEGILDISPLGIDKWKGLQVLGVEEGAYIAFGNDSNDVSMFLHAKEGICIGENEALRSVATMQLHCVEQSIIDKITEFSKIFA</sequence>
<keyword evidence="1" id="KW-0378">Hydrolase</keyword>
<dbReference type="RefSeq" id="WP_142640841.1">
    <property type="nucleotide sequence ID" value="NZ_VDGI01000001.1"/>
</dbReference>
<dbReference type="GO" id="GO:0005829">
    <property type="term" value="C:cytosol"/>
    <property type="evidence" value="ECO:0007669"/>
    <property type="project" value="TreeGrafter"/>
</dbReference>
<comment type="caution">
    <text evidence="1">The sequence shown here is derived from an EMBL/GenBank/DDBJ whole genome shotgun (WGS) entry which is preliminary data.</text>
</comment>
<dbReference type="NCBIfam" id="TIGR01484">
    <property type="entry name" value="HAD-SF-IIB"/>
    <property type="match status" value="1"/>
</dbReference>
<accession>A0A544TWA8</accession>
<dbReference type="InterPro" id="IPR006379">
    <property type="entry name" value="HAD-SF_hydro_IIB"/>
</dbReference>
<keyword evidence="2" id="KW-1185">Reference proteome</keyword>
<protein>
    <submittedName>
        <fullName evidence="1">HAD-IIB family hydrolase</fullName>
    </submittedName>
</protein>
<organism evidence="1 2">
    <name type="scientific">Psychrobacillus vulpis</name>
    <dbReference type="NCBI Taxonomy" id="2325572"/>
    <lineage>
        <taxon>Bacteria</taxon>
        <taxon>Bacillati</taxon>
        <taxon>Bacillota</taxon>
        <taxon>Bacilli</taxon>
        <taxon>Bacillales</taxon>
        <taxon>Bacillaceae</taxon>
        <taxon>Psychrobacillus</taxon>
    </lineage>
</organism>
<dbReference type="AlphaFoldDB" id="A0A544TWA8"/>
<dbReference type="Gene3D" id="3.30.1240.10">
    <property type="match status" value="1"/>
</dbReference>
<proteinExistence type="predicted"/>
<dbReference type="Gene3D" id="3.40.50.1000">
    <property type="entry name" value="HAD superfamily/HAD-like"/>
    <property type="match status" value="1"/>
</dbReference>
<name>A0A544TWA8_9BACI</name>
<dbReference type="PANTHER" id="PTHR10000:SF53">
    <property type="entry name" value="5-AMINO-6-(5-PHOSPHO-D-RIBITYLAMINO)URACIL PHOSPHATASE YBJI-RELATED"/>
    <property type="match status" value="1"/>
</dbReference>
<dbReference type="Proteomes" id="UP000316626">
    <property type="component" value="Unassembled WGS sequence"/>
</dbReference>